<dbReference type="Pfam" id="PF05224">
    <property type="entry name" value="NDT80_PhoG"/>
    <property type="match status" value="1"/>
</dbReference>
<feature type="compositionally biased region" description="Polar residues" evidence="7">
    <location>
        <begin position="1395"/>
        <end position="1421"/>
    </location>
</feature>
<dbReference type="OrthoDB" id="4215304at2759"/>
<evidence type="ECO:0000256" key="3">
    <source>
        <dbReference type="ARBA" id="ARBA00023125"/>
    </source>
</evidence>
<keyword evidence="3 6" id="KW-0238">DNA-binding</keyword>
<keyword evidence="2" id="KW-0378">Hydrolase</keyword>
<dbReference type="GO" id="GO:0005975">
    <property type="term" value="P:carbohydrate metabolic process"/>
    <property type="evidence" value="ECO:0007669"/>
    <property type="project" value="InterPro"/>
</dbReference>
<dbReference type="EMBL" id="VFLP01000037">
    <property type="protein sequence ID" value="TRX92329.1"/>
    <property type="molecule type" value="Genomic_DNA"/>
</dbReference>
<dbReference type="STRING" id="2512241.A0A553HWJ1"/>
<comment type="similarity">
    <text evidence="1">Belongs to the glycosyl hydrolase 3 family.</text>
</comment>
<dbReference type="GO" id="GO:0003677">
    <property type="term" value="F:DNA binding"/>
    <property type="evidence" value="ECO:0007669"/>
    <property type="project" value="UniProtKB-KW"/>
</dbReference>
<keyword evidence="4" id="KW-0325">Glycoprotein</keyword>
<dbReference type="InterPro" id="IPR024061">
    <property type="entry name" value="NDT80_DNA-bd_dom"/>
</dbReference>
<evidence type="ECO:0000313" key="9">
    <source>
        <dbReference type="EMBL" id="TRX92329.1"/>
    </source>
</evidence>
<proteinExistence type="inferred from homology"/>
<keyword evidence="10" id="KW-1185">Reference proteome</keyword>
<feature type="region of interest" description="Disordered" evidence="7">
    <location>
        <begin position="1065"/>
        <end position="1085"/>
    </location>
</feature>
<reference evidence="10" key="1">
    <citation type="submission" date="2019-06" db="EMBL/GenBank/DDBJ databases">
        <title>Draft genome sequence of the griseofulvin-producing fungus Xylaria cubensis strain G536.</title>
        <authorList>
            <person name="Mead M.E."/>
            <person name="Raja H.A."/>
            <person name="Steenwyk J.L."/>
            <person name="Knowles S.L."/>
            <person name="Oberlies N.H."/>
            <person name="Rokas A."/>
        </authorList>
    </citation>
    <scope>NUCLEOTIDE SEQUENCE [LARGE SCALE GENOMIC DNA]</scope>
    <source>
        <strain evidence="10">G536</strain>
    </source>
</reference>
<dbReference type="Pfam" id="PF00933">
    <property type="entry name" value="Glyco_hydro_3"/>
    <property type="match status" value="1"/>
</dbReference>
<protein>
    <recommendedName>
        <fullName evidence="8">NDT80 domain-containing protein</fullName>
    </recommendedName>
</protein>
<feature type="region of interest" description="Disordered" evidence="7">
    <location>
        <begin position="1291"/>
        <end position="1458"/>
    </location>
</feature>
<dbReference type="SUPFAM" id="SSF49417">
    <property type="entry name" value="p53-like transcription factors"/>
    <property type="match status" value="1"/>
</dbReference>
<dbReference type="Gene3D" id="3.20.20.300">
    <property type="entry name" value="Glycoside hydrolase, family 3, N-terminal domain"/>
    <property type="match status" value="1"/>
</dbReference>
<feature type="compositionally biased region" description="Polar residues" evidence="7">
    <location>
        <begin position="1341"/>
        <end position="1352"/>
    </location>
</feature>
<dbReference type="PANTHER" id="PTHR30480">
    <property type="entry name" value="BETA-HEXOSAMINIDASE-RELATED"/>
    <property type="match status" value="1"/>
</dbReference>
<dbReference type="InterPro" id="IPR001764">
    <property type="entry name" value="Glyco_hydro_3_N"/>
</dbReference>
<dbReference type="PROSITE" id="PS51517">
    <property type="entry name" value="NDT80"/>
    <property type="match status" value="1"/>
</dbReference>
<dbReference type="PANTHER" id="PTHR30480:SF8">
    <property type="entry name" value="PUTATIVE (AFU_ORTHOLOGUE AFUA_8G04060)-RELATED"/>
    <property type="match status" value="1"/>
</dbReference>
<dbReference type="Gene3D" id="2.60.40.1390">
    <property type="entry name" value="NDT80 DNA-binding domain"/>
    <property type="match status" value="1"/>
</dbReference>
<dbReference type="SUPFAM" id="SSF55729">
    <property type="entry name" value="Acyl-CoA N-acyltransferases (Nat)"/>
    <property type="match status" value="1"/>
</dbReference>
<feature type="compositionally biased region" description="Basic and acidic residues" evidence="7">
    <location>
        <begin position="1073"/>
        <end position="1085"/>
    </location>
</feature>
<feature type="compositionally biased region" description="Polar residues" evidence="7">
    <location>
        <begin position="1323"/>
        <end position="1334"/>
    </location>
</feature>
<dbReference type="InterPro" id="IPR016181">
    <property type="entry name" value="Acyl_CoA_acyltransferase"/>
</dbReference>
<accession>A0A553HWJ1</accession>
<evidence type="ECO:0000256" key="5">
    <source>
        <dbReference type="ARBA" id="ARBA00023295"/>
    </source>
</evidence>
<dbReference type="FunFam" id="3.20.20.300:FF:000008">
    <property type="entry name" value="Beta-N-acetylglucosaminidase, putative"/>
    <property type="match status" value="1"/>
</dbReference>
<keyword evidence="5" id="KW-0326">Glycosidase</keyword>
<comment type="caution">
    <text evidence="9">The sequence shown here is derived from an EMBL/GenBank/DDBJ whole genome shotgun (WGS) entry which is preliminary data.</text>
</comment>
<dbReference type="GO" id="GO:0004553">
    <property type="term" value="F:hydrolase activity, hydrolyzing O-glycosyl compounds"/>
    <property type="evidence" value="ECO:0007669"/>
    <property type="project" value="InterPro"/>
</dbReference>
<feature type="compositionally biased region" description="Basic and acidic residues" evidence="7">
    <location>
        <begin position="1297"/>
        <end position="1322"/>
    </location>
</feature>
<evidence type="ECO:0000256" key="1">
    <source>
        <dbReference type="ARBA" id="ARBA00005336"/>
    </source>
</evidence>
<organism evidence="9 10">
    <name type="scientific">Xylaria flabelliformis</name>
    <dbReference type="NCBI Taxonomy" id="2512241"/>
    <lineage>
        <taxon>Eukaryota</taxon>
        <taxon>Fungi</taxon>
        <taxon>Dikarya</taxon>
        <taxon>Ascomycota</taxon>
        <taxon>Pezizomycotina</taxon>
        <taxon>Sordariomycetes</taxon>
        <taxon>Xylariomycetidae</taxon>
        <taxon>Xylariales</taxon>
        <taxon>Xylariaceae</taxon>
        <taxon>Xylaria</taxon>
    </lineage>
</organism>
<feature type="compositionally biased region" description="Polar residues" evidence="7">
    <location>
        <begin position="1429"/>
        <end position="1451"/>
    </location>
</feature>
<dbReference type="InterPro" id="IPR017853">
    <property type="entry name" value="GH"/>
</dbReference>
<evidence type="ECO:0000313" key="10">
    <source>
        <dbReference type="Proteomes" id="UP000319160"/>
    </source>
</evidence>
<evidence type="ECO:0000259" key="8">
    <source>
        <dbReference type="PROSITE" id="PS51517"/>
    </source>
</evidence>
<gene>
    <name evidence="9" type="ORF">FHL15_006715</name>
</gene>
<dbReference type="InterPro" id="IPR036881">
    <property type="entry name" value="Glyco_hydro_3_C_sf"/>
</dbReference>
<evidence type="ECO:0000256" key="7">
    <source>
        <dbReference type="SAM" id="MobiDB-lite"/>
    </source>
</evidence>
<dbReference type="InterPro" id="IPR050226">
    <property type="entry name" value="NagZ_Beta-hexosaminidase"/>
</dbReference>
<evidence type="ECO:0000256" key="2">
    <source>
        <dbReference type="ARBA" id="ARBA00022801"/>
    </source>
</evidence>
<dbReference type="InterPro" id="IPR008967">
    <property type="entry name" value="p53-like_TF_DNA-bd_sf"/>
</dbReference>
<dbReference type="FunFam" id="3.40.50.1700:FF:000013">
    <property type="entry name" value="Glycoside hydrolase family 3 protein"/>
    <property type="match status" value="1"/>
</dbReference>
<evidence type="ECO:0000256" key="6">
    <source>
        <dbReference type="PROSITE-ProRule" id="PRU00850"/>
    </source>
</evidence>
<evidence type="ECO:0000256" key="4">
    <source>
        <dbReference type="ARBA" id="ARBA00023180"/>
    </source>
</evidence>
<dbReference type="SUPFAM" id="SSF51445">
    <property type="entry name" value="(Trans)glycosidases"/>
    <property type="match status" value="1"/>
</dbReference>
<feature type="DNA-binding region" description="NDT80" evidence="6">
    <location>
        <begin position="1055"/>
        <end position="1303"/>
    </location>
</feature>
<dbReference type="Gene3D" id="3.40.50.1700">
    <property type="entry name" value="Glycoside hydrolase family 3 C-terminal domain"/>
    <property type="match status" value="1"/>
</dbReference>
<dbReference type="GO" id="GO:0009254">
    <property type="term" value="P:peptidoglycan turnover"/>
    <property type="evidence" value="ECO:0007669"/>
    <property type="project" value="TreeGrafter"/>
</dbReference>
<dbReference type="GO" id="GO:0003700">
    <property type="term" value="F:DNA-binding transcription factor activity"/>
    <property type="evidence" value="ECO:0007669"/>
    <property type="project" value="UniProtKB-UniRule"/>
</dbReference>
<feature type="domain" description="NDT80" evidence="8">
    <location>
        <begin position="1055"/>
        <end position="1303"/>
    </location>
</feature>
<sequence length="1511" mass="164870">MARQDGELDPLWQDLDWAIGQMLIMGWDGTEVTPPIRNLIENHHLGSIILTAKNLKSAEQTAALVQELQTIAHRAGHPHPLLIAVDQENGGVNSLFDEDYICQFPSAMGIAATGSPELAYNVAKATATEISAVGVNLILGPVLDVLTNARHQPLGVRTTGDDPQEASQYCIATINGYKDAGMATCGKHFPSYGNLDFLGSSLDMPIITQTLEELSLSALVPFRNAVAAGRLDAMFIGGCGIQNAGMNVTHACLSDQVVDDLLRNDLGFKGVAISECLEMQSLIQEYGVKGGTVMAVEAGNDLILLCRAHDIQLEALSGLKLGIENGIISKKRIYTSLRRVLKLKNACTSWEKALNPPGLSLLSKIHPSHLALSQKAYDQSITVVRDKDNLLPLSENLLQGEELLLLTPLVKPLPASAATKSMVEKGNGKLSSLHEKWIHHERGTIMSGEGVFRELGKSLARIRNGKLLHTSYTANGLRPGKQIVTADANRNMYQNGFTKHVATMCHMLRGSGQKKSLIVVAVSSPYDFAMEKTIGTYVCTFDFTETAMASLVRALYGEFVPQGSMPGTMRKSKKVTKTRQQWLVENYERGRDELGLNELLRTLARSSTPSLPYVSTTAASFELHDSETEESHFVVRNSSTNMLYGFVATYFLKGVAIIGAIFVDPSKRNVSVGRSLHRRAMRSLLQKSGVKKIQLGLAYPGIFPGVPVDESGSIRSWFDNVGWDTQFPKRLANMVIEDLGSWSAPEGLLQSLQRANISFDLIKSMDNSESVLALVAAHSGPEIVELYRSALRDQHCGVVRAKAALDNVLGIVIICNNTSHLSAYIPSLYAPGKHEVGGIIAPIVPTTSQSSLVLQGLVFMGVRQNKSQKSAKSVLSWVPSETHELFSAMGFEVQQTFDEVVNSPEHEPTPDSRPSIAGVDAIETLSEPKSLFSPTKRCAIPEAPLFRYGELDFVLVHLHTSNPRDSSYTGTSDKRQNGGLSAQTYDAMAAFNSMPAPSPGEAIAMNPAMAGPGLGIEGFDPEINFDDAMLENVNGNIPNFNFTPSVDFDTFTTTFEDPFNYSRPYETTPNPEVLHDEGSSPQQPDDKLLGFSATAVKATPLDDALGTYSEIHMTAELYGMFFVAEDVFGGETTGRPLELTCYRRNLWQCSGQISMPRHCTQVMNEQGRAIPIVEFYASISAIESIEGKPTEVISIPWKSNNPALGEGQETKVQGAPPKILLDLSGGQEIDGHRVSLPVSWKRLQFKSATANNGRRKGLQQHYVVQISLLGKMKASGELMKIADIQSGPVIVRGRSPRNFDSKKDVPLTGEKKVPTNGERPRTQSDASTAPTPNFKTEKTDSSQGLNQYSSINGARPGDWAAPTQGHGQNTQQHPAKRMALSPNLNRPPVPGWGQESPNKLSNWEKNLKNSSSVSAPINLSLSEDERSPNNRSTTDSLTSPRIQRTYSNNAMGGSPGEEQEELYEYFPLSVDDWTPLVDTVYRPHLVHHIAPPQEIKAQAIRSKSKRYFSAD</sequence>
<dbReference type="Proteomes" id="UP000319160">
    <property type="component" value="Unassembled WGS sequence"/>
</dbReference>
<dbReference type="InterPro" id="IPR036962">
    <property type="entry name" value="Glyco_hydro_3_N_sf"/>
</dbReference>
<name>A0A553HWJ1_9PEZI</name>
<dbReference type="InterPro" id="IPR037141">
    <property type="entry name" value="NDT80_DNA-bd_dom_sf"/>
</dbReference>